<dbReference type="EMBL" id="CP049057">
    <property type="protein sequence ID" value="QIE60606.1"/>
    <property type="molecule type" value="Genomic_DNA"/>
</dbReference>
<reference evidence="4 5" key="1">
    <citation type="submission" date="2020-02" db="EMBL/GenBank/DDBJ databases">
        <title>Complete genome sequence of Flavobacteriaceae bacterium.</title>
        <authorList>
            <person name="Kim S.-J."/>
            <person name="Kim Y.-S."/>
            <person name="Kim K.-H."/>
        </authorList>
    </citation>
    <scope>NUCLEOTIDE SEQUENCE [LARGE SCALE GENOMIC DNA]</scope>
    <source>
        <strain evidence="4 5">RR4-40</strain>
    </source>
</reference>
<protein>
    <submittedName>
        <fullName evidence="4">Sugar transporter</fullName>
    </submittedName>
</protein>
<accession>A0A6G6GPU6</accession>
<proteinExistence type="predicted"/>
<keyword evidence="5" id="KW-1185">Reference proteome</keyword>
<evidence type="ECO:0000259" key="3">
    <source>
        <dbReference type="Pfam" id="PF02563"/>
    </source>
</evidence>
<evidence type="ECO:0000256" key="1">
    <source>
        <dbReference type="ARBA" id="ARBA00022729"/>
    </source>
</evidence>
<dbReference type="PANTHER" id="PTHR33619">
    <property type="entry name" value="POLYSACCHARIDE EXPORT PROTEIN GFCE-RELATED"/>
    <property type="match status" value="1"/>
</dbReference>
<dbReference type="Gene3D" id="3.30.1950.10">
    <property type="entry name" value="wza like domain"/>
    <property type="match status" value="1"/>
</dbReference>
<gene>
    <name evidence="4" type="ORF">G5B37_13845</name>
</gene>
<feature type="transmembrane region" description="Helical" evidence="2">
    <location>
        <begin position="241"/>
        <end position="261"/>
    </location>
</feature>
<dbReference type="InterPro" id="IPR049712">
    <property type="entry name" value="Poly_export"/>
</dbReference>
<feature type="domain" description="Polysaccharide export protein N-terminal" evidence="3">
    <location>
        <begin position="44"/>
        <end position="135"/>
    </location>
</feature>
<dbReference type="InterPro" id="IPR003715">
    <property type="entry name" value="Poly_export_N"/>
</dbReference>
<dbReference type="AlphaFoldDB" id="A0A6G6GPU6"/>
<dbReference type="PROSITE" id="PS51257">
    <property type="entry name" value="PROKAR_LIPOPROTEIN"/>
    <property type="match status" value="1"/>
</dbReference>
<name>A0A6G6GPU6_9FLAO</name>
<evidence type="ECO:0000313" key="5">
    <source>
        <dbReference type="Proteomes" id="UP000505306"/>
    </source>
</evidence>
<keyword evidence="2" id="KW-0472">Membrane</keyword>
<keyword evidence="4" id="KW-0762">Sugar transport</keyword>
<dbReference type="GO" id="GO:0015159">
    <property type="term" value="F:polysaccharide transmembrane transporter activity"/>
    <property type="evidence" value="ECO:0007669"/>
    <property type="project" value="InterPro"/>
</dbReference>
<keyword evidence="4" id="KW-0813">Transport</keyword>
<dbReference type="KEGG" id="mgel:G5B37_13845"/>
<organism evidence="4 5">
    <name type="scientific">Rasiella rasia</name>
    <dbReference type="NCBI Taxonomy" id="2744027"/>
    <lineage>
        <taxon>Bacteria</taxon>
        <taxon>Pseudomonadati</taxon>
        <taxon>Bacteroidota</taxon>
        <taxon>Flavobacteriia</taxon>
        <taxon>Flavobacteriales</taxon>
        <taxon>Flavobacteriaceae</taxon>
        <taxon>Rasiella</taxon>
    </lineage>
</organism>
<dbReference type="Gene3D" id="3.10.560.10">
    <property type="entry name" value="Outer membrane lipoprotein wza domain like"/>
    <property type="match status" value="1"/>
</dbReference>
<evidence type="ECO:0000313" key="4">
    <source>
        <dbReference type="EMBL" id="QIE60606.1"/>
    </source>
</evidence>
<dbReference type="Proteomes" id="UP000505306">
    <property type="component" value="Chromosome"/>
</dbReference>
<dbReference type="RefSeq" id="WP_164680617.1">
    <property type="nucleotide sequence ID" value="NZ_CP049057.1"/>
</dbReference>
<dbReference type="PANTHER" id="PTHR33619:SF3">
    <property type="entry name" value="POLYSACCHARIDE EXPORT PROTEIN GFCE-RELATED"/>
    <property type="match status" value="1"/>
</dbReference>
<keyword evidence="2" id="KW-0812">Transmembrane</keyword>
<keyword evidence="2" id="KW-1133">Transmembrane helix</keyword>
<dbReference type="Pfam" id="PF02563">
    <property type="entry name" value="Poly_export"/>
    <property type="match status" value="1"/>
</dbReference>
<keyword evidence="1" id="KW-0732">Signal</keyword>
<evidence type="ECO:0000256" key="2">
    <source>
        <dbReference type="SAM" id="Phobius"/>
    </source>
</evidence>
<sequence length="264" mass="29032">MNIKYLLFLLVIVLGFTSCISTKQLVYLQEDETAVDSLYALRKKPDPYRVQVNDLLSIRGKAIDPAGVATFNPIGDANPNATGEERLYYDGFVVDPHGNIRIPELGEVPVLGLTVNEIREKIEKQLLETTFTERSELFLTVKLAGIRYTINGEIGGAGSNIIYRDAVTIMEAIANSGDITLTGDRTNVVVIRQFPAGQKVGHIDLTQISAMNSPYYWVQPNDLILINPLPQKALGTGTTGLQSFTTILTVFTALVTTVLLFTRL</sequence>